<dbReference type="PROSITE" id="PS50110">
    <property type="entry name" value="RESPONSE_REGULATORY"/>
    <property type="match status" value="1"/>
</dbReference>
<organism evidence="5 6">
    <name type="scientific">Arcticibacter tournemirensis</name>
    <dbReference type="NCBI Taxonomy" id="699437"/>
    <lineage>
        <taxon>Bacteria</taxon>
        <taxon>Pseudomonadati</taxon>
        <taxon>Bacteroidota</taxon>
        <taxon>Sphingobacteriia</taxon>
        <taxon>Sphingobacteriales</taxon>
        <taxon>Sphingobacteriaceae</taxon>
        <taxon>Arcticibacter</taxon>
    </lineage>
</organism>
<dbReference type="Pfam" id="PF00072">
    <property type="entry name" value="Response_reg"/>
    <property type="match status" value="1"/>
</dbReference>
<comment type="caution">
    <text evidence="5">The sequence shown here is derived from an EMBL/GenBank/DDBJ whole genome shotgun (WGS) entry which is preliminary data.</text>
</comment>
<dbReference type="SMART" id="SM00448">
    <property type="entry name" value="REC"/>
    <property type="match status" value="1"/>
</dbReference>
<gene>
    <name evidence="5" type="ORF">EKH83_13495</name>
</gene>
<protein>
    <submittedName>
        <fullName evidence="5">Response regulator</fullName>
    </submittedName>
</protein>
<dbReference type="PANTHER" id="PTHR45339">
    <property type="entry name" value="HYBRID SIGNAL TRANSDUCTION HISTIDINE KINASE J"/>
    <property type="match status" value="1"/>
</dbReference>
<evidence type="ECO:0000259" key="4">
    <source>
        <dbReference type="PROSITE" id="PS50110"/>
    </source>
</evidence>
<dbReference type="InterPro" id="IPR011006">
    <property type="entry name" value="CheY-like_superfamily"/>
</dbReference>
<dbReference type="GO" id="GO:0000160">
    <property type="term" value="P:phosphorelay signal transduction system"/>
    <property type="evidence" value="ECO:0007669"/>
    <property type="project" value="UniProtKB-KW"/>
</dbReference>
<evidence type="ECO:0000256" key="2">
    <source>
        <dbReference type="ARBA" id="ARBA00023012"/>
    </source>
</evidence>
<feature type="modified residue" description="4-aspartylphosphate" evidence="3">
    <location>
        <position position="63"/>
    </location>
</feature>
<dbReference type="PANTHER" id="PTHR45339:SF1">
    <property type="entry name" value="HYBRID SIGNAL TRANSDUCTION HISTIDINE KINASE J"/>
    <property type="match status" value="1"/>
</dbReference>
<dbReference type="InterPro" id="IPR001789">
    <property type="entry name" value="Sig_transdc_resp-reg_receiver"/>
</dbReference>
<dbReference type="SUPFAM" id="SSF52172">
    <property type="entry name" value="CheY-like"/>
    <property type="match status" value="1"/>
</dbReference>
<reference evidence="5 6" key="1">
    <citation type="submission" date="2018-12" db="EMBL/GenBank/DDBJ databases">
        <title>The Draft Genome Sequence of the Soil Bacterium Pedobacter tournemirensis R1.</title>
        <authorList>
            <person name="He J."/>
        </authorList>
    </citation>
    <scope>NUCLEOTIDE SEQUENCE [LARGE SCALE GENOMIC DNA]</scope>
    <source>
        <strain evidence="5 6">R1</strain>
    </source>
</reference>
<name>A0A4V1KI20_9SPHI</name>
<proteinExistence type="predicted"/>
<dbReference type="Gene3D" id="3.40.50.2300">
    <property type="match status" value="1"/>
</dbReference>
<sequence length="136" mass="15273">MPLQTDPDKQLSGNVLIAEDNEINRFVMKKLLNKWGMTSDFAENGEIAIEKIKNARYDVVFMDIQMPILDGIKATRIIRGMNNGEFKDLPIIALTATVANQQIEEIIDSGMNDYISKPFVPAELFAKLGSILDKEL</sequence>
<dbReference type="Proteomes" id="UP000290848">
    <property type="component" value="Unassembled WGS sequence"/>
</dbReference>
<evidence type="ECO:0000256" key="1">
    <source>
        <dbReference type="ARBA" id="ARBA00022553"/>
    </source>
</evidence>
<evidence type="ECO:0000256" key="3">
    <source>
        <dbReference type="PROSITE-ProRule" id="PRU00169"/>
    </source>
</evidence>
<dbReference type="AlphaFoldDB" id="A0A4V1KI20"/>
<feature type="domain" description="Response regulatory" evidence="4">
    <location>
        <begin position="14"/>
        <end position="132"/>
    </location>
</feature>
<accession>A0A4V1KI20</accession>
<dbReference type="RefSeq" id="WP_128769970.1">
    <property type="nucleotide sequence ID" value="NZ_RXOC01000008.1"/>
</dbReference>
<dbReference type="CDD" id="cd17546">
    <property type="entry name" value="REC_hyHK_CKI1_RcsC-like"/>
    <property type="match status" value="1"/>
</dbReference>
<dbReference type="EMBL" id="RXOC01000008">
    <property type="protein sequence ID" value="RXF69162.1"/>
    <property type="molecule type" value="Genomic_DNA"/>
</dbReference>
<keyword evidence="1 3" id="KW-0597">Phosphoprotein</keyword>
<evidence type="ECO:0000313" key="6">
    <source>
        <dbReference type="Proteomes" id="UP000290848"/>
    </source>
</evidence>
<keyword evidence="2" id="KW-0902">Two-component regulatory system</keyword>
<evidence type="ECO:0000313" key="5">
    <source>
        <dbReference type="EMBL" id="RXF69162.1"/>
    </source>
</evidence>